<gene>
    <name evidence="4" type="ORF">DFH07DRAFT_1014373</name>
</gene>
<keyword evidence="3" id="KW-0503">Monooxygenase</keyword>
<evidence type="ECO:0000256" key="1">
    <source>
        <dbReference type="ARBA" id="ARBA00007992"/>
    </source>
</evidence>
<dbReference type="InterPro" id="IPR050493">
    <property type="entry name" value="FAD-dep_Monooxygenase_BioMet"/>
</dbReference>
<proteinExistence type="inferred from homology"/>
<keyword evidence="2" id="KW-0560">Oxidoreductase</keyword>
<dbReference type="Proteomes" id="UP001215280">
    <property type="component" value="Unassembled WGS sequence"/>
</dbReference>
<dbReference type="PANTHER" id="PTHR13789">
    <property type="entry name" value="MONOOXYGENASE"/>
    <property type="match status" value="1"/>
</dbReference>
<accession>A0AAD7NM20</accession>
<dbReference type="InterPro" id="IPR036188">
    <property type="entry name" value="FAD/NAD-bd_sf"/>
</dbReference>
<dbReference type="PANTHER" id="PTHR13789:SF309">
    <property type="entry name" value="PUTATIVE (AFU_ORTHOLOGUE AFUA_6G14510)-RELATED"/>
    <property type="match status" value="1"/>
</dbReference>
<protein>
    <recommendedName>
        <fullName evidence="6">FAD/NAD(P)-binding domain-containing protein</fullName>
    </recommendedName>
</protein>
<evidence type="ECO:0008006" key="6">
    <source>
        <dbReference type="Google" id="ProtNLM"/>
    </source>
</evidence>
<evidence type="ECO:0000256" key="2">
    <source>
        <dbReference type="ARBA" id="ARBA00023002"/>
    </source>
</evidence>
<dbReference type="Gene3D" id="3.50.50.60">
    <property type="entry name" value="FAD/NAD(P)-binding domain"/>
    <property type="match status" value="1"/>
</dbReference>
<comment type="similarity">
    <text evidence="1">Belongs to the paxM FAD-dependent monooxygenase family.</text>
</comment>
<organism evidence="4 5">
    <name type="scientific">Mycena maculata</name>
    <dbReference type="NCBI Taxonomy" id="230809"/>
    <lineage>
        <taxon>Eukaryota</taxon>
        <taxon>Fungi</taxon>
        <taxon>Dikarya</taxon>
        <taxon>Basidiomycota</taxon>
        <taxon>Agaricomycotina</taxon>
        <taxon>Agaricomycetes</taxon>
        <taxon>Agaricomycetidae</taxon>
        <taxon>Agaricales</taxon>
        <taxon>Marasmiineae</taxon>
        <taxon>Mycenaceae</taxon>
        <taxon>Mycena</taxon>
    </lineage>
</organism>
<comment type="caution">
    <text evidence="4">The sequence shown here is derived from an EMBL/GenBank/DDBJ whole genome shotgun (WGS) entry which is preliminary data.</text>
</comment>
<dbReference type="AlphaFoldDB" id="A0AAD7NM20"/>
<name>A0AAD7NM20_9AGAR</name>
<evidence type="ECO:0000313" key="5">
    <source>
        <dbReference type="Proteomes" id="UP001215280"/>
    </source>
</evidence>
<evidence type="ECO:0000313" key="4">
    <source>
        <dbReference type="EMBL" id="KAJ7765865.1"/>
    </source>
</evidence>
<dbReference type="SUPFAM" id="SSF51905">
    <property type="entry name" value="FAD/NAD(P)-binding domain"/>
    <property type="match status" value="1"/>
</dbReference>
<evidence type="ECO:0000256" key="3">
    <source>
        <dbReference type="ARBA" id="ARBA00023033"/>
    </source>
</evidence>
<reference evidence="4" key="1">
    <citation type="submission" date="2023-03" db="EMBL/GenBank/DDBJ databases">
        <title>Massive genome expansion in bonnet fungi (Mycena s.s.) driven by repeated elements and novel gene families across ecological guilds.</title>
        <authorList>
            <consortium name="Lawrence Berkeley National Laboratory"/>
            <person name="Harder C.B."/>
            <person name="Miyauchi S."/>
            <person name="Viragh M."/>
            <person name="Kuo A."/>
            <person name="Thoen E."/>
            <person name="Andreopoulos B."/>
            <person name="Lu D."/>
            <person name="Skrede I."/>
            <person name="Drula E."/>
            <person name="Henrissat B."/>
            <person name="Morin E."/>
            <person name="Kohler A."/>
            <person name="Barry K."/>
            <person name="LaButti K."/>
            <person name="Morin E."/>
            <person name="Salamov A."/>
            <person name="Lipzen A."/>
            <person name="Mereny Z."/>
            <person name="Hegedus B."/>
            <person name="Baldrian P."/>
            <person name="Stursova M."/>
            <person name="Weitz H."/>
            <person name="Taylor A."/>
            <person name="Grigoriev I.V."/>
            <person name="Nagy L.G."/>
            <person name="Martin F."/>
            <person name="Kauserud H."/>
        </authorList>
    </citation>
    <scope>NUCLEOTIDE SEQUENCE</scope>
    <source>
        <strain evidence="4">CBHHK188m</strain>
    </source>
</reference>
<dbReference type="EMBL" id="JARJLG010000034">
    <property type="protein sequence ID" value="KAJ7765865.1"/>
    <property type="molecule type" value="Genomic_DNA"/>
</dbReference>
<dbReference type="GO" id="GO:0004497">
    <property type="term" value="F:monooxygenase activity"/>
    <property type="evidence" value="ECO:0007669"/>
    <property type="project" value="UniProtKB-KW"/>
</dbReference>
<keyword evidence="5" id="KW-1185">Reference proteome</keyword>
<sequence>MMYDVAVGQGAKIRLGTTAVAVDPERRVVALESGETLTADVIVGADGVSGLVRPLLLAEQIFRKFQIHPCGGPCIYGVTFTFCLYRPCDDFADRPVDGMRAALQEAEPRLKSLGPLMYPPRRFPVLEYPALENWWRSTPYSGTLDFFLFNGAHSNPFCVKVDSTQYYAMGVEDGAVLAKLFSHLHTHDQITEFLHAFQELHPRCENEVRDEAMMAKTATGANLFKVSDGEDEAPEWAEIKDVFGYDAEDEADNWWRQRSLARSVSVKPTEIRVARN</sequence>